<feature type="compositionally biased region" description="Polar residues" evidence="1">
    <location>
        <begin position="138"/>
        <end position="153"/>
    </location>
</feature>
<proteinExistence type="predicted"/>
<comment type="caution">
    <text evidence="2">The sequence shown here is derived from an EMBL/GenBank/DDBJ whole genome shotgun (WGS) entry which is preliminary data.</text>
</comment>
<gene>
    <name evidence="2" type="ORF">PCOR1329_LOCUS26147</name>
</gene>
<keyword evidence="3" id="KW-1185">Reference proteome</keyword>
<reference evidence="2" key="1">
    <citation type="submission" date="2023-10" db="EMBL/GenBank/DDBJ databases">
        <authorList>
            <person name="Chen Y."/>
            <person name="Shah S."/>
            <person name="Dougan E. K."/>
            <person name="Thang M."/>
            <person name="Chan C."/>
        </authorList>
    </citation>
    <scope>NUCLEOTIDE SEQUENCE [LARGE SCALE GENOMIC DNA]</scope>
</reference>
<dbReference type="Proteomes" id="UP001189429">
    <property type="component" value="Unassembled WGS sequence"/>
</dbReference>
<evidence type="ECO:0000313" key="2">
    <source>
        <dbReference type="EMBL" id="CAK0826214.1"/>
    </source>
</evidence>
<name>A0ABN9S7C4_9DINO</name>
<feature type="region of interest" description="Disordered" evidence="1">
    <location>
        <begin position="133"/>
        <end position="153"/>
    </location>
</feature>
<organism evidence="2 3">
    <name type="scientific">Prorocentrum cordatum</name>
    <dbReference type="NCBI Taxonomy" id="2364126"/>
    <lineage>
        <taxon>Eukaryota</taxon>
        <taxon>Sar</taxon>
        <taxon>Alveolata</taxon>
        <taxon>Dinophyceae</taxon>
        <taxon>Prorocentrales</taxon>
        <taxon>Prorocentraceae</taxon>
        <taxon>Prorocentrum</taxon>
    </lineage>
</organism>
<evidence type="ECO:0000256" key="1">
    <source>
        <dbReference type="SAM" id="MobiDB-lite"/>
    </source>
</evidence>
<protein>
    <submittedName>
        <fullName evidence="2">Uncharacterized protein</fullName>
    </submittedName>
</protein>
<dbReference type="EMBL" id="CAUYUJ010009241">
    <property type="protein sequence ID" value="CAK0826214.1"/>
    <property type="molecule type" value="Genomic_DNA"/>
</dbReference>
<feature type="non-terminal residue" evidence="2">
    <location>
        <position position="153"/>
    </location>
</feature>
<feature type="non-terminal residue" evidence="2">
    <location>
        <position position="1"/>
    </location>
</feature>
<accession>A0ABN9S7C4</accession>
<sequence>VQEQNEKVKRVRSELLEADRVYKEAVQKLAADSKVALNAETAKLKLEDLPAGSVDIGSFISRDIREDFGNDDELELSTEDREEMQKRTALLSQGISDMAKTLLQQAVDQAKSAQMGFMKLAGESAVLKPLQLPRLVESDQSPTAGSSQQAPVE</sequence>
<evidence type="ECO:0000313" key="3">
    <source>
        <dbReference type="Proteomes" id="UP001189429"/>
    </source>
</evidence>